<organism evidence="2 3">
    <name type="scientific">Paenibacillus chitinolyticus</name>
    <dbReference type="NCBI Taxonomy" id="79263"/>
    <lineage>
        <taxon>Bacteria</taxon>
        <taxon>Bacillati</taxon>
        <taxon>Bacillota</taxon>
        <taxon>Bacilli</taxon>
        <taxon>Bacillales</taxon>
        <taxon>Paenibacillaceae</taxon>
        <taxon>Paenibacillus</taxon>
    </lineage>
</organism>
<sequence>MALIADVFIALLVDPSGQTFASTTLQSGDIDFNVKENEVRGGRGNALQGVLHSDRDISVKMTDSLFRYDWMARQLGQTIVTGAGKAYAMPEWYTASGTTTIKISLPEAPIADTLVIYKADGTLVSKANYTLSNKDVTFTTGVTAGEKVDVRTYQYATSAKTETINIDNSVFAKGTKLILETLEIDNDETPLYKIQYIFESAVPTGNFSVKTASERNGQAQQFDLKVLKPKDGNVIGQIVRIPLT</sequence>
<evidence type="ECO:0000313" key="1">
    <source>
        <dbReference type="EMBL" id="MCY9599137.1"/>
    </source>
</evidence>
<dbReference type="KEGG" id="pchi:PC41400_08070"/>
<dbReference type="EMBL" id="CP026520">
    <property type="protein sequence ID" value="QAV17622.1"/>
    <property type="molecule type" value="Genomic_DNA"/>
</dbReference>
<dbReference type="AlphaFoldDB" id="A0A410WTF5"/>
<dbReference type="Proteomes" id="UP000288943">
    <property type="component" value="Chromosome"/>
</dbReference>
<dbReference type="EMBL" id="JAMDMJ010000039">
    <property type="protein sequence ID" value="MCY9599137.1"/>
    <property type="molecule type" value="Genomic_DNA"/>
</dbReference>
<reference evidence="2 3" key="1">
    <citation type="submission" date="2018-01" db="EMBL/GenBank/DDBJ databases">
        <title>The whole genome sequencing and assembly of Paenibacillus chitinolyticus KCCM 41400 strain.</title>
        <authorList>
            <person name="Kim J.-Y."/>
            <person name="Park M.-K."/>
            <person name="Lee Y.-J."/>
            <person name="Yi H."/>
            <person name="Bahn Y.-S."/>
            <person name="Kim J.F."/>
            <person name="Lee D.-W."/>
        </authorList>
    </citation>
    <scope>NUCLEOTIDE SEQUENCE [LARGE SCALE GENOMIC DNA]</scope>
    <source>
        <strain evidence="2 3">KCCM 41400</strain>
    </source>
</reference>
<dbReference type="OrthoDB" id="981968at2"/>
<name>A0A410WTF5_9BACL</name>
<reference evidence="1 4" key="2">
    <citation type="submission" date="2022-05" db="EMBL/GenBank/DDBJ databases">
        <title>Genome Sequencing of Bee-Associated Microbes.</title>
        <authorList>
            <person name="Dunlap C."/>
        </authorList>
    </citation>
    <scope>NUCLEOTIDE SEQUENCE [LARGE SCALE GENOMIC DNA]</scope>
    <source>
        <strain evidence="1 4">NRRL B-23120</strain>
    </source>
</reference>
<protein>
    <submittedName>
        <fullName evidence="2">Uncharacterized protein</fullName>
    </submittedName>
</protein>
<dbReference type="RefSeq" id="WP_042229099.1">
    <property type="nucleotide sequence ID" value="NZ_CP026520.1"/>
</dbReference>
<dbReference type="Proteomes" id="UP001527202">
    <property type="component" value="Unassembled WGS sequence"/>
</dbReference>
<accession>A0A410WTF5</accession>
<evidence type="ECO:0000313" key="2">
    <source>
        <dbReference type="EMBL" id="QAV17622.1"/>
    </source>
</evidence>
<evidence type="ECO:0000313" key="3">
    <source>
        <dbReference type="Proteomes" id="UP000288943"/>
    </source>
</evidence>
<keyword evidence="4" id="KW-1185">Reference proteome</keyword>
<evidence type="ECO:0000313" key="4">
    <source>
        <dbReference type="Proteomes" id="UP001527202"/>
    </source>
</evidence>
<gene>
    <name evidence="1" type="ORF">M5X16_25595</name>
    <name evidence="2" type="ORF">PC41400_08070</name>
</gene>
<proteinExistence type="predicted"/>
<dbReference type="GeneID" id="95374766"/>